<organism evidence="1 2">
    <name type="scientific">Novacetimonas cocois</name>
    <dbReference type="NCBI Taxonomy" id="1747507"/>
    <lineage>
        <taxon>Bacteria</taxon>
        <taxon>Pseudomonadati</taxon>
        <taxon>Pseudomonadota</taxon>
        <taxon>Alphaproteobacteria</taxon>
        <taxon>Acetobacterales</taxon>
        <taxon>Acetobacteraceae</taxon>
        <taxon>Novacetimonas</taxon>
    </lineage>
</organism>
<gene>
    <name evidence="1" type="ORF">NJLHNGOC_02295</name>
</gene>
<dbReference type="Proteomes" id="UP000252680">
    <property type="component" value="Unassembled WGS sequence"/>
</dbReference>
<keyword evidence="2" id="KW-1185">Reference proteome</keyword>
<dbReference type="EMBL" id="QEXL01000002">
    <property type="protein sequence ID" value="RBM09215.1"/>
    <property type="molecule type" value="Genomic_DNA"/>
</dbReference>
<name>A0A365YZZ1_9PROT</name>
<reference evidence="1 2" key="1">
    <citation type="submission" date="2018-05" db="EMBL/GenBank/DDBJ databases">
        <title>Komagataeibacter cocois sp. nov., for a novel cellulose- producing strain isolated from coconut milk.</title>
        <authorList>
            <person name="Liu L."/>
            <person name="Wang Y."/>
            <person name="Liu S."/>
            <person name="Bi J."/>
            <person name="Chen H."/>
            <person name="Deng J."/>
            <person name="Zhang C."/>
            <person name="Hu Q."/>
            <person name="Li C."/>
        </authorList>
    </citation>
    <scope>NUCLEOTIDE SEQUENCE [LARGE SCALE GENOMIC DNA]</scope>
    <source>
        <strain evidence="1 2">WE7</strain>
    </source>
</reference>
<evidence type="ECO:0000313" key="2">
    <source>
        <dbReference type="Proteomes" id="UP000252680"/>
    </source>
</evidence>
<protein>
    <submittedName>
        <fullName evidence="1">Uncharacterized protein</fullName>
    </submittedName>
</protein>
<evidence type="ECO:0000313" key="1">
    <source>
        <dbReference type="EMBL" id="RBM09215.1"/>
    </source>
</evidence>
<accession>A0A365YZZ1</accession>
<comment type="caution">
    <text evidence="1">The sequence shown here is derived from an EMBL/GenBank/DDBJ whole genome shotgun (WGS) entry which is preliminary data.</text>
</comment>
<sequence length="95" mass="10610">MVKLFAKSFEGRRLFEKRRRPETFVIFYRQTVFKRFPAPPRLSPGDSCVLDCGTSRPFAWNVIFPENGLFGTDGKTGDAAGARWDGGHGGGLLQD</sequence>
<proteinExistence type="predicted"/>
<dbReference type="AlphaFoldDB" id="A0A365YZZ1"/>